<reference evidence="1 2" key="1">
    <citation type="journal article" date="2015" name="Int. J. Syst. Evol. Microbiol.">
        <title>Hyunsoonleella pacifica sp. nov., isolated from seawater of South Pacific Gyre.</title>
        <authorList>
            <person name="Gao X."/>
            <person name="Zhang Z."/>
            <person name="Dai X."/>
            <person name="Zhang X.H."/>
        </authorList>
    </citation>
    <scope>NUCLEOTIDE SEQUENCE [LARGE SCALE GENOMIC DNA]</scope>
    <source>
        <strain evidence="1 2">SW033</strain>
    </source>
</reference>
<gene>
    <name evidence="1" type="ORF">EYD46_03740</name>
</gene>
<organism evidence="1 2">
    <name type="scientific">Hyunsoonleella pacifica</name>
    <dbReference type="NCBI Taxonomy" id="1080224"/>
    <lineage>
        <taxon>Bacteria</taxon>
        <taxon>Pseudomonadati</taxon>
        <taxon>Bacteroidota</taxon>
        <taxon>Flavobacteriia</taxon>
        <taxon>Flavobacteriales</taxon>
        <taxon>Flavobacteriaceae</taxon>
    </lineage>
</organism>
<evidence type="ECO:0000313" key="2">
    <source>
        <dbReference type="Proteomes" id="UP000292372"/>
    </source>
</evidence>
<dbReference type="InterPro" id="IPR010321">
    <property type="entry name" value="DUF922"/>
</dbReference>
<accession>A0A4Q9FTC0</accession>
<name>A0A4Q9FTC0_9FLAO</name>
<proteinExistence type="predicted"/>
<protein>
    <submittedName>
        <fullName evidence="1">DUF922 domain-containing protein</fullName>
    </submittedName>
</protein>
<keyword evidence="2" id="KW-1185">Reference proteome</keyword>
<dbReference type="Pfam" id="PF06037">
    <property type="entry name" value="DUF922"/>
    <property type="match status" value="1"/>
</dbReference>
<comment type="caution">
    <text evidence="1">The sequence shown here is derived from an EMBL/GenBank/DDBJ whole genome shotgun (WGS) entry which is preliminary data.</text>
</comment>
<dbReference type="AlphaFoldDB" id="A0A4Q9FTC0"/>
<sequence length="205" mass="24417">MKNILLLIIFLEMLLSSTKMKFSESIVEGYFIEKDLLKIKNTKLHKQSFTEIEWSSNRKLSWEDFRGIPDTIKFPESIAITTSSIHFKGAYPNPFKNGKLSIKAVFSMYESWVIFDDKSDALLEHEQLHFDITELYARKIRMVVKEIETSFSEEEILQTLNAVKIEYKKRQEQYDEETQHGRDKRSQKYWEELIKVELKKLEAYK</sequence>
<dbReference type="OrthoDB" id="5431540at2"/>
<dbReference type="Proteomes" id="UP000292372">
    <property type="component" value="Unassembled WGS sequence"/>
</dbReference>
<dbReference type="EMBL" id="SIRS01000002">
    <property type="protein sequence ID" value="TBN17439.1"/>
    <property type="molecule type" value="Genomic_DNA"/>
</dbReference>
<evidence type="ECO:0000313" key="1">
    <source>
        <dbReference type="EMBL" id="TBN17439.1"/>
    </source>
</evidence>